<evidence type="ECO:0000256" key="1">
    <source>
        <dbReference type="SAM" id="Phobius"/>
    </source>
</evidence>
<sequence length="183" mass="20140">MKNFKFKILNLKTKEAGFTVVEVLVTSLIFSIMAMAVSAIFIQIVSLERRGFAVQKIQDNALLVLEEMSRDMRVSRISDQESPSCAATAITLIHPLKGTVVYQVSGGIIQRSVNGGNYVDVSSSDVNFTRMNFCISGSLADDNRSPRVSIVSSVQNRTGKEVVQIDLQTTVVSRNVLDEFSFP</sequence>
<reference evidence="2 3" key="1">
    <citation type="journal article" date="2016" name="Nat. Commun.">
        <title>Thousands of microbial genomes shed light on interconnected biogeochemical processes in an aquifer system.</title>
        <authorList>
            <person name="Anantharaman K."/>
            <person name="Brown C.T."/>
            <person name="Hug L.A."/>
            <person name="Sharon I."/>
            <person name="Castelle C.J."/>
            <person name="Probst A.J."/>
            <person name="Thomas B.C."/>
            <person name="Singh A."/>
            <person name="Wilkins M.J."/>
            <person name="Karaoz U."/>
            <person name="Brodie E.L."/>
            <person name="Williams K.H."/>
            <person name="Hubbard S.S."/>
            <person name="Banfield J.F."/>
        </authorList>
    </citation>
    <scope>NUCLEOTIDE SEQUENCE [LARGE SCALE GENOMIC DNA]</scope>
</reference>
<keyword evidence="1" id="KW-1133">Transmembrane helix</keyword>
<dbReference type="Proteomes" id="UP000177745">
    <property type="component" value="Unassembled WGS sequence"/>
</dbReference>
<organism evidence="2 3">
    <name type="scientific">Candidatus Yanofskybacteria bacterium RIFCSPLOWO2_12_FULL_43_11b</name>
    <dbReference type="NCBI Taxonomy" id="1802710"/>
    <lineage>
        <taxon>Bacteria</taxon>
        <taxon>Candidatus Yanofskyibacteriota</taxon>
    </lineage>
</organism>
<dbReference type="Pfam" id="PF07963">
    <property type="entry name" value="N_methyl"/>
    <property type="match status" value="1"/>
</dbReference>
<comment type="caution">
    <text evidence="2">The sequence shown here is derived from an EMBL/GenBank/DDBJ whole genome shotgun (WGS) entry which is preliminary data.</text>
</comment>
<name>A0A1F8H8Z7_9BACT</name>
<proteinExistence type="predicted"/>
<evidence type="ECO:0008006" key="4">
    <source>
        <dbReference type="Google" id="ProtNLM"/>
    </source>
</evidence>
<dbReference type="EMBL" id="MGKY01000007">
    <property type="protein sequence ID" value="OGN34017.1"/>
    <property type="molecule type" value="Genomic_DNA"/>
</dbReference>
<keyword evidence="1" id="KW-0472">Membrane</keyword>
<feature type="transmembrane region" description="Helical" evidence="1">
    <location>
        <begin position="20"/>
        <end position="42"/>
    </location>
</feature>
<protein>
    <recommendedName>
        <fullName evidence="4">Type II secretion system protein J</fullName>
    </recommendedName>
</protein>
<evidence type="ECO:0000313" key="3">
    <source>
        <dbReference type="Proteomes" id="UP000177745"/>
    </source>
</evidence>
<evidence type="ECO:0000313" key="2">
    <source>
        <dbReference type="EMBL" id="OGN34017.1"/>
    </source>
</evidence>
<keyword evidence="1" id="KW-0812">Transmembrane</keyword>
<dbReference type="AlphaFoldDB" id="A0A1F8H8Z7"/>
<dbReference type="InterPro" id="IPR012902">
    <property type="entry name" value="N_methyl_site"/>
</dbReference>
<accession>A0A1F8H8Z7</accession>
<dbReference type="NCBIfam" id="TIGR02532">
    <property type="entry name" value="IV_pilin_GFxxxE"/>
    <property type="match status" value="1"/>
</dbReference>
<gene>
    <name evidence="2" type="ORF">A3G51_01435</name>
</gene>